<evidence type="ECO:0000256" key="4">
    <source>
        <dbReference type="ARBA" id="ARBA00023136"/>
    </source>
</evidence>
<protein>
    <submittedName>
        <fullName evidence="6">Hemolysin III family protein</fullName>
    </submittedName>
</protein>
<feature type="transmembrane region" description="Helical" evidence="5">
    <location>
        <begin position="12"/>
        <end position="36"/>
    </location>
</feature>
<feature type="transmembrane region" description="Helical" evidence="5">
    <location>
        <begin position="80"/>
        <end position="98"/>
    </location>
</feature>
<proteinExistence type="predicted"/>
<dbReference type="Pfam" id="PF03006">
    <property type="entry name" value="HlyIII"/>
    <property type="match status" value="1"/>
</dbReference>
<organism evidence="6 7">
    <name type="scientific">Microvirga arsenatis</name>
    <dbReference type="NCBI Taxonomy" id="2692265"/>
    <lineage>
        <taxon>Bacteria</taxon>
        <taxon>Pseudomonadati</taxon>
        <taxon>Pseudomonadota</taxon>
        <taxon>Alphaproteobacteria</taxon>
        <taxon>Hyphomicrobiales</taxon>
        <taxon>Methylobacteriaceae</taxon>
        <taxon>Microvirga</taxon>
    </lineage>
</organism>
<dbReference type="Proteomes" id="UP000818323">
    <property type="component" value="Unassembled WGS sequence"/>
</dbReference>
<comment type="subcellular location">
    <subcellularLocation>
        <location evidence="1">Membrane</location>
        <topology evidence="1">Multi-pass membrane protein</topology>
    </subcellularLocation>
</comment>
<feature type="transmembrane region" description="Helical" evidence="5">
    <location>
        <begin position="48"/>
        <end position="68"/>
    </location>
</feature>
<evidence type="ECO:0000313" key="7">
    <source>
        <dbReference type="Proteomes" id="UP000818323"/>
    </source>
</evidence>
<dbReference type="EMBL" id="JAAAXJ010000031">
    <property type="protein sequence ID" value="NBJ27209.1"/>
    <property type="molecule type" value="Genomic_DNA"/>
</dbReference>
<dbReference type="RefSeq" id="WP_161726653.1">
    <property type="nucleotide sequence ID" value="NZ_JAAAXI010000041.1"/>
</dbReference>
<feature type="transmembrane region" description="Helical" evidence="5">
    <location>
        <begin position="193"/>
        <end position="213"/>
    </location>
</feature>
<dbReference type="PANTHER" id="PTHR20855">
    <property type="entry name" value="ADIPOR/PROGESTIN RECEPTOR-RELATED"/>
    <property type="match status" value="1"/>
</dbReference>
<evidence type="ECO:0000256" key="1">
    <source>
        <dbReference type="ARBA" id="ARBA00004141"/>
    </source>
</evidence>
<comment type="caution">
    <text evidence="6">The sequence shown here is derived from an EMBL/GenBank/DDBJ whole genome shotgun (WGS) entry which is preliminary data.</text>
</comment>
<keyword evidence="4 5" id="KW-0472">Membrane</keyword>
<keyword evidence="7" id="KW-1185">Reference proteome</keyword>
<evidence type="ECO:0000256" key="3">
    <source>
        <dbReference type="ARBA" id="ARBA00022989"/>
    </source>
</evidence>
<dbReference type="PANTHER" id="PTHR20855:SF3">
    <property type="entry name" value="LD03007P"/>
    <property type="match status" value="1"/>
</dbReference>
<accession>A0ABW9Z3D2</accession>
<reference evidence="6 7" key="1">
    <citation type="submission" date="2020-01" db="EMBL/GenBank/DDBJ databases">
        <title>Microvirga sp. nov., an arsenate reduction bacterium isolated from Tibet hotspring sediments.</title>
        <authorList>
            <person name="Yuan C.-G."/>
        </authorList>
    </citation>
    <scope>NUCLEOTIDE SEQUENCE [LARGE SCALE GENOMIC DNA]</scope>
    <source>
        <strain evidence="6 7">SYSU G3D203</strain>
    </source>
</reference>
<evidence type="ECO:0000256" key="2">
    <source>
        <dbReference type="ARBA" id="ARBA00022692"/>
    </source>
</evidence>
<feature type="transmembrane region" description="Helical" evidence="5">
    <location>
        <begin position="104"/>
        <end position="127"/>
    </location>
</feature>
<evidence type="ECO:0000256" key="5">
    <source>
        <dbReference type="SAM" id="Phobius"/>
    </source>
</evidence>
<feature type="transmembrane region" description="Helical" evidence="5">
    <location>
        <begin position="162"/>
        <end position="181"/>
    </location>
</feature>
<sequence length="215" mass="23162">MIRWNYDRHEILVDGIVHALGVVGGLVAVIVLLALAAPTVGPWELTSVAIYGSGLLAVLVISAVYNLWPVSPVKWVLRRFDHSAIYLLIAGTYTPFIMQMRSEITAIMLLVGVWAGSLAGMVLKLCLPGRFDRLAILLYLLLGWSGVMAYEAVLGALPGSTLALLAAGGLLYTVGVIFHVWEGLRFHNAIWHAFVLVAAACHYGAVLDCVVLARG</sequence>
<feature type="transmembrane region" description="Helical" evidence="5">
    <location>
        <begin position="134"/>
        <end position="156"/>
    </location>
</feature>
<name>A0ABW9Z3D2_9HYPH</name>
<keyword evidence="2 5" id="KW-0812">Transmembrane</keyword>
<dbReference type="InterPro" id="IPR004254">
    <property type="entry name" value="AdipoR/HlyIII-related"/>
</dbReference>
<keyword evidence="3 5" id="KW-1133">Transmembrane helix</keyword>
<gene>
    <name evidence="6" type="ORF">GR303_23090</name>
</gene>
<evidence type="ECO:0000313" key="6">
    <source>
        <dbReference type="EMBL" id="NBJ27209.1"/>
    </source>
</evidence>